<dbReference type="SUPFAM" id="SSF53167">
    <property type="entry name" value="Purine and uridine phosphorylases"/>
    <property type="match status" value="1"/>
</dbReference>
<accession>A0A840QH06</accession>
<reference evidence="2 3" key="1">
    <citation type="submission" date="2020-08" db="EMBL/GenBank/DDBJ databases">
        <title>Sequencing the genomes of 1000 actinobacteria strains.</title>
        <authorList>
            <person name="Klenk H.-P."/>
        </authorList>
    </citation>
    <scope>NUCLEOTIDE SEQUENCE [LARGE SCALE GENOMIC DNA]</scope>
    <source>
        <strain evidence="2 3">DSM 45584</strain>
    </source>
</reference>
<dbReference type="GO" id="GO:0008930">
    <property type="term" value="F:methylthioadenosine nucleosidase activity"/>
    <property type="evidence" value="ECO:0007669"/>
    <property type="project" value="TreeGrafter"/>
</dbReference>
<evidence type="ECO:0000313" key="3">
    <source>
        <dbReference type="Proteomes" id="UP000584374"/>
    </source>
</evidence>
<comment type="caution">
    <text evidence="2">The sequence shown here is derived from an EMBL/GenBank/DDBJ whole genome shotgun (WGS) entry which is preliminary data.</text>
</comment>
<dbReference type="Gene3D" id="3.40.50.1580">
    <property type="entry name" value="Nucleoside phosphorylase domain"/>
    <property type="match status" value="1"/>
</dbReference>
<name>A0A840QH06_9PSEU</name>
<dbReference type="GO" id="GO:0009116">
    <property type="term" value="P:nucleoside metabolic process"/>
    <property type="evidence" value="ECO:0007669"/>
    <property type="project" value="InterPro"/>
</dbReference>
<feature type="domain" description="Nucleoside phosphorylase" evidence="1">
    <location>
        <begin position="6"/>
        <end position="242"/>
    </location>
</feature>
<keyword evidence="3" id="KW-1185">Reference proteome</keyword>
<proteinExistence type="predicted"/>
<dbReference type="GO" id="GO:0005829">
    <property type="term" value="C:cytosol"/>
    <property type="evidence" value="ECO:0007669"/>
    <property type="project" value="TreeGrafter"/>
</dbReference>
<dbReference type="PANTHER" id="PTHR46832:SF1">
    <property type="entry name" value="5'-METHYLTHIOADENOSINE_S-ADENOSYLHOMOCYSTEINE NUCLEOSIDASE"/>
    <property type="match status" value="1"/>
</dbReference>
<dbReference type="Pfam" id="PF01048">
    <property type="entry name" value="PNP_UDP_1"/>
    <property type="match status" value="1"/>
</dbReference>
<evidence type="ECO:0000259" key="1">
    <source>
        <dbReference type="Pfam" id="PF01048"/>
    </source>
</evidence>
<dbReference type="EMBL" id="JACHIW010000002">
    <property type="protein sequence ID" value="MBB5159250.1"/>
    <property type="molecule type" value="Genomic_DNA"/>
</dbReference>
<sequence>MTDNVVVVLTALNLEYEAVRWRLADPQVWVHERGTRFEVGTLRGTRCQVALALTSKGNQSSAVLAERAIQEFEPLAVLFVGVAGALWDATPLGDVVVATHVYAYHGGTSEDDGLKARPRVWETAHGIIQLASHLARMGDWTDNISAPPARTPSVRFGAIAAGEVVQNSRISYEAKWIRQHYNDALAIEMESAGVAQAGHLNGAPVAIVRGISDKADGTKNTDDDGTWQPRAADNAAAFAARLAEKLIKEREHSPMQYRNRANTDGVTNIAQGSTVGIQAKEVTGSVVTIGATPPLSSTTDLAAELAAVRTELARARSRGTLDTVTYVAAQDELDLAAKALAENTPDGKSRFVLALKRLRGLIVEAADVATKVAALITAVNGVS</sequence>
<protein>
    <submittedName>
        <fullName evidence="2">Nucleoside phosphorylase</fullName>
    </submittedName>
</protein>
<dbReference type="InterPro" id="IPR035994">
    <property type="entry name" value="Nucleoside_phosphorylase_sf"/>
</dbReference>
<dbReference type="GO" id="GO:0008782">
    <property type="term" value="F:adenosylhomocysteine nucleosidase activity"/>
    <property type="evidence" value="ECO:0007669"/>
    <property type="project" value="TreeGrafter"/>
</dbReference>
<dbReference type="InterPro" id="IPR000845">
    <property type="entry name" value="Nucleoside_phosphorylase_d"/>
</dbReference>
<dbReference type="GO" id="GO:0019284">
    <property type="term" value="P:L-methionine salvage from S-adenosylmethionine"/>
    <property type="evidence" value="ECO:0007669"/>
    <property type="project" value="TreeGrafter"/>
</dbReference>
<organism evidence="2 3">
    <name type="scientific">Saccharopolyspora phatthalungensis</name>
    <dbReference type="NCBI Taxonomy" id="664693"/>
    <lineage>
        <taxon>Bacteria</taxon>
        <taxon>Bacillati</taxon>
        <taxon>Actinomycetota</taxon>
        <taxon>Actinomycetes</taxon>
        <taxon>Pseudonocardiales</taxon>
        <taxon>Pseudonocardiaceae</taxon>
        <taxon>Saccharopolyspora</taxon>
    </lineage>
</organism>
<dbReference type="PANTHER" id="PTHR46832">
    <property type="entry name" value="5'-METHYLTHIOADENOSINE/S-ADENOSYLHOMOCYSTEINE NUCLEOSIDASE"/>
    <property type="match status" value="1"/>
</dbReference>
<dbReference type="Proteomes" id="UP000584374">
    <property type="component" value="Unassembled WGS sequence"/>
</dbReference>
<dbReference type="CDD" id="cd09008">
    <property type="entry name" value="MTAN"/>
    <property type="match status" value="1"/>
</dbReference>
<dbReference type="AlphaFoldDB" id="A0A840QH06"/>
<gene>
    <name evidence="2" type="ORF">BJ970_006849</name>
</gene>
<evidence type="ECO:0000313" key="2">
    <source>
        <dbReference type="EMBL" id="MBB5159250.1"/>
    </source>
</evidence>
<dbReference type="RefSeq" id="WP_184731548.1">
    <property type="nucleotide sequence ID" value="NZ_JACHIW010000002.1"/>
</dbReference>